<evidence type="ECO:0000259" key="4">
    <source>
        <dbReference type="PROSITE" id="PS50009"/>
    </source>
</evidence>
<dbReference type="InterPro" id="IPR001895">
    <property type="entry name" value="RASGEF_cat_dom"/>
</dbReference>
<dbReference type="CDD" id="cd06224">
    <property type="entry name" value="REM"/>
    <property type="match status" value="1"/>
</dbReference>
<dbReference type="GO" id="GO:0007265">
    <property type="term" value="P:Ras protein signal transduction"/>
    <property type="evidence" value="ECO:0007669"/>
    <property type="project" value="TreeGrafter"/>
</dbReference>
<proteinExistence type="predicted"/>
<keyword evidence="1 2" id="KW-0344">Guanine-nucleotide releasing factor</keyword>
<dbReference type="Pfam" id="PF00788">
    <property type="entry name" value="RA"/>
    <property type="match status" value="1"/>
</dbReference>
<dbReference type="SUPFAM" id="SSF54236">
    <property type="entry name" value="Ubiquitin-like"/>
    <property type="match status" value="1"/>
</dbReference>
<dbReference type="PROSITE" id="PS50212">
    <property type="entry name" value="RASGEF_NTER"/>
    <property type="match status" value="1"/>
</dbReference>
<dbReference type="SUPFAM" id="SSF48366">
    <property type="entry name" value="Ras GEF"/>
    <property type="match status" value="1"/>
</dbReference>
<evidence type="ECO:0000256" key="2">
    <source>
        <dbReference type="PROSITE-ProRule" id="PRU00168"/>
    </source>
</evidence>
<feature type="domain" description="Ras-GEF" evidence="4">
    <location>
        <begin position="262"/>
        <end position="525"/>
    </location>
</feature>
<dbReference type="KEGG" id="bbis:105000869"/>
<dbReference type="SMART" id="SM00147">
    <property type="entry name" value="RasGEF"/>
    <property type="match status" value="1"/>
</dbReference>
<dbReference type="CDD" id="cd00155">
    <property type="entry name" value="RasGEF"/>
    <property type="match status" value="1"/>
</dbReference>
<accession>A0A6P3IVT0</accession>
<evidence type="ECO:0000259" key="6">
    <source>
        <dbReference type="PROSITE" id="PS50212"/>
    </source>
</evidence>
<feature type="domain" description="Ras-associating" evidence="5">
    <location>
        <begin position="675"/>
        <end position="762"/>
    </location>
</feature>
<gene>
    <name evidence="8" type="primary">RALGDS</name>
</gene>
<feature type="region of interest" description="Disordered" evidence="3">
    <location>
        <begin position="422"/>
        <end position="450"/>
    </location>
</feature>
<dbReference type="Pfam" id="PF00617">
    <property type="entry name" value="RasGEF"/>
    <property type="match status" value="1"/>
</dbReference>
<dbReference type="InterPro" id="IPR023578">
    <property type="entry name" value="Ras_GEF_dom_sf"/>
</dbReference>
<dbReference type="CDD" id="cd17209">
    <property type="entry name" value="RA_RalGDS"/>
    <property type="match status" value="1"/>
</dbReference>
<dbReference type="FunFam" id="3.10.20.90:FF:000042">
    <property type="entry name" value="Ral guanine nucleotide dissociation stimulator isoform 1"/>
    <property type="match status" value="1"/>
</dbReference>
<feature type="domain" description="N-terminal Ras-GEF" evidence="6">
    <location>
        <begin position="85"/>
        <end position="236"/>
    </location>
</feature>
<dbReference type="GO" id="GO:0005085">
    <property type="term" value="F:guanyl-nucleotide exchange factor activity"/>
    <property type="evidence" value="ECO:0007669"/>
    <property type="project" value="UniProtKB-KW"/>
</dbReference>
<reference evidence="8" key="1">
    <citation type="submission" date="2025-08" db="UniProtKB">
        <authorList>
            <consortium name="RefSeq"/>
        </authorList>
    </citation>
    <scope>IDENTIFICATION</scope>
    <source>
        <tissue evidence="8">Blood</tissue>
    </source>
</reference>
<protein>
    <submittedName>
        <fullName evidence="8">Ral guanine nucleotide dissociation stimulator</fullName>
    </submittedName>
</protein>
<feature type="compositionally biased region" description="Pro residues" evidence="3">
    <location>
        <begin position="204"/>
        <end position="221"/>
    </location>
</feature>
<dbReference type="Proteomes" id="UP000515208">
    <property type="component" value="Unplaced"/>
</dbReference>
<keyword evidence="7" id="KW-1185">Reference proteome</keyword>
<dbReference type="Gene3D" id="3.10.20.90">
    <property type="entry name" value="Phosphatidylinositol 3-kinase Catalytic Subunit, Chain A, domain 1"/>
    <property type="match status" value="1"/>
</dbReference>
<dbReference type="PANTHER" id="PTHR23113:SF35">
    <property type="entry name" value="RAL GUANINE NUCLEOTIDE DISSOCIATION STIMULATOR"/>
    <property type="match status" value="1"/>
</dbReference>
<feature type="region of interest" description="Disordered" evidence="3">
    <location>
        <begin position="181"/>
        <end position="221"/>
    </location>
</feature>
<dbReference type="InterPro" id="IPR015758">
    <property type="entry name" value="RalGDS_RA"/>
</dbReference>
<dbReference type="SMART" id="SM00314">
    <property type="entry name" value="RA"/>
    <property type="match status" value="1"/>
</dbReference>
<feature type="compositionally biased region" description="Low complexity" evidence="3">
    <location>
        <begin position="622"/>
        <end position="649"/>
    </location>
</feature>
<dbReference type="InterPro" id="IPR000159">
    <property type="entry name" value="RA_dom"/>
</dbReference>
<dbReference type="GeneID" id="105000869"/>
<dbReference type="InterPro" id="IPR036964">
    <property type="entry name" value="RASGEF_cat_dom_sf"/>
</dbReference>
<dbReference type="PROSITE" id="PS50200">
    <property type="entry name" value="RA"/>
    <property type="match status" value="1"/>
</dbReference>
<dbReference type="PANTHER" id="PTHR23113">
    <property type="entry name" value="GUANINE NUCLEOTIDE EXCHANGE FACTOR"/>
    <property type="match status" value="1"/>
</dbReference>
<evidence type="ECO:0000313" key="7">
    <source>
        <dbReference type="Proteomes" id="UP000515208"/>
    </source>
</evidence>
<dbReference type="Pfam" id="PF00618">
    <property type="entry name" value="RasGEF_N"/>
    <property type="match status" value="1"/>
</dbReference>
<dbReference type="Gene3D" id="1.10.840.10">
    <property type="entry name" value="Ras guanine-nucleotide exchange factors catalytic domain"/>
    <property type="match status" value="1"/>
</dbReference>
<dbReference type="GO" id="GO:0005886">
    <property type="term" value="C:plasma membrane"/>
    <property type="evidence" value="ECO:0007669"/>
    <property type="project" value="TreeGrafter"/>
</dbReference>
<organism evidence="7 8">
    <name type="scientific">Bison bison bison</name>
    <name type="common">North American plains bison</name>
    <dbReference type="NCBI Taxonomy" id="43346"/>
    <lineage>
        <taxon>Eukaryota</taxon>
        <taxon>Metazoa</taxon>
        <taxon>Chordata</taxon>
        <taxon>Craniata</taxon>
        <taxon>Vertebrata</taxon>
        <taxon>Euteleostomi</taxon>
        <taxon>Mammalia</taxon>
        <taxon>Eutheria</taxon>
        <taxon>Laurasiatheria</taxon>
        <taxon>Artiodactyla</taxon>
        <taxon>Ruminantia</taxon>
        <taxon>Pecora</taxon>
        <taxon>Bovidae</taxon>
        <taxon>Bovinae</taxon>
        <taxon>Bison</taxon>
    </lineage>
</organism>
<sequence length="791" mass="85973">MCLRAGSGAPVHPPLLSVPTILCAQPAACQGPRRSSTQEIGEELVNGVIYSISLRKIQVHHGASKGQRWLGYENESALNLYETCKVRTVKAGTLEKLVEHLVPAFQGSDLSYVTIFLCTYRAFTTTQQVLDLLFKRYGRCDVLTASSRYGCILPYSSEDGGPQDQLKNAYCAEPEALSPAPVPALKPAAEPEPTLGPDLEPAPALAPEPALMPAPTLPPELEPALSQTLELEPPAAPDPPWPLPVATENGLGEEKPHLLAFPPDLVAEQFTLMDAELFKKVVPYHCLGSIWSQRDKKGKEHLAPTVRATVAQFNSVANCVITTCLGDRSVSARHRARVVEHWIEVARECRVLKNFSSLYAILSALQSNSIHRLKKTWEEVSRDSLRVFQKLSEIFSDENNHSLTLSLALQEGTSKFATLEMNPKRAQRRPKEAVSLLEAGSGGGSPLSPAPGTALLDMPCLFWVAQPERERGGDLGKGTLSDGSWLSALQGRLINFEKRRKVSGRNITGKGEAESYTLSCELEPPSESASNTLKVKKNTAIVKRWSDRQAPSAELSTSGSCHSKSCDQLRYGPYLSSGDIADALSVHSAGSSSSDVEEINMSFVPESPDGQEKKFWESASQSSPETSGISSASSSTSSSSASTTPVASTRTHKRSVSGVCSYGSSLPLYNQQVGDSCIIRVSLDVDNGNMYKSILVTSQDKAPAVIRKAMDKHNLDEDEPEDYELVQVISDDRKLKIPDNANVFYAMNSTANYDFVLKKRTFTKGTKVRHGASSTLPRMKQKGLKIAKGIF</sequence>
<evidence type="ECO:0000256" key="3">
    <source>
        <dbReference type="SAM" id="MobiDB-lite"/>
    </source>
</evidence>
<evidence type="ECO:0000256" key="1">
    <source>
        <dbReference type="ARBA" id="ARBA00022658"/>
    </source>
</evidence>
<evidence type="ECO:0000259" key="5">
    <source>
        <dbReference type="PROSITE" id="PS50200"/>
    </source>
</evidence>
<dbReference type="InterPro" id="IPR008937">
    <property type="entry name" value="Ras-like_GEF"/>
</dbReference>
<dbReference type="InterPro" id="IPR000651">
    <property type="entry name" value="Ras-like_Gua-exchang_fac_N"/>
</dbReference>
<dbReference type="PROSITE" id="PS50009">
    <property type="entry name" value="RASGEF_CAT"/>
    <property type="match status" value="1"/>
</dbReference>
<dbReference type="Gene3D" id="1.20.870.10">
    <property type="entry name" value="Son of sevenless (SoS) protein Chain: S domain 1"/>
    <property type="match status" value="1"/>
</dbReference>
<evidence type="ECO:0000313" key="8">
    <source>
        <dbReference type="RefSeq" id="XP_010855240.1"/>
    </source>
</evidence>
<dbReference type="OrthoDB" id="26687at2759"/>
<dbReference type="CTD" id="5900"/>
<dbReference type="AlphaFoldDB" id="A0A6P3IVT0"/>
<dbReference type="SMART" id="SM00229">
    <property type="entry name" value="RasGEFN"/>
    <property type="match status" value="1"/>
</dbReference>
<name>A0A6P3IVT0_BISBB</name>
<dbReference type="InterPro" id="IPR029071">
    <property type="entry name" value="Ubiquitin-like_domsf"/>
</dbReference>
<dbReference type="RefSeq" id="XP_010855240.1">
    <property type="nucleotide sequence ID" value="XM_010856938.1"/>
</dbReference>
<feature type="region of interest" description="Disordered" evidence="3">
    <location>
        <begin position="604"/>
        <end position="650"/>
    </location>
</feature>